<organism evidence="1 2">
    <name type="scientific">Blepharisma stoltei</name>
    <dbReference type="NCBI Taxonomy" id="1481888"/>
    <lineage>
        <taxon>Eukaryota</taxon>
        <taxon>Sar</taxon>
        <taxon>Alveolata</taxon>
        <taxon>Ciliophora</taxon>
        <taxon>Postciliodesmatophora</taxon>
        <taxon>Heterotrichea</taxon>
        <taxon>Heterotrichida</taxon>
        <taxon>Blepharismidae</taxon>
        <taxon>Blepharisma</taxon>
    </lineage>
</organism>
<protein>
    <submittedName>
        <fullName evidence="1">Uncharacterized protein</fullName>
    </submittedName>
</protein>
<dbReference type="SUPFAM" id="SSF50965">
    <property type="entry name" value="Galactose oxidase, central domain"/>
    <property type="match status" value="1"/>
</dbReference>
<gene>
    <name evidence="1" type="ORF">BSTOLATCC_MIC29761</name>
</gene>
<dbReference type="InterPro" id="IPR011043">
    <property type="entry name" value="Gal_Oxase/kelch_b-propeller"/>
</dbReference>
<keyword evidence="2" id="KW-1185">Reference proteome</keyword>
<reference evidence="1" key="1">
    <citation type="submission" date="2021-09" db="EMBL/GenBank/DDBJ databases">
        <authorList>
            <consortium name="AG Swart"/>
            <person name="Singh M."/>
            <person name="Singh A."/>
            <person name="Seah K."/>
            <person name="Emmerich C."/>
        </authorList>
    </citation>
    <scope>NUCLEOTIDE SEQUENCE</scope>
    <source>
        <strain evidence="1">ATCC30299</strain>
    </source>
</reference>
<evidence type="ECO:0000313" key="1">
    <source>
        <dbReference type="EMBL" id="CAG9321855.1"/>
    </source>
</evidence>
<comment type="caution">
    <text evidence="1">The sequence shown here is derived from an EMBL/GenBank/DDBJ whole genome shotgun (WGS) entry which is preliminary data.</text>
</comment>
<proteinExistence type="predicted"/>
<sequence>MEKASYEISSPKDHNELNTCICYLPGNKSFCYRGHSKSTNHNGIAFIIDEDHNIQIIPSKLSTFGYCATYYNNFVYMFGESSLYRYNLINTNWKNLGNICTLVNRFFNSF</sequence>
<dbReference type="Proteomes" id="UP001162131">
    <property type="component" value="Unassembled WGS sequence"/>
</dbReference>
<dbReference type="EMBL" id="CAJZBQ010000029">
    <property type="protein sequence ID" value="CAG9321855.1"/>
    <property type="molecule type" value="Genomic_DNA"/>
</dbReference>
<name>A0AAU9J9L4_9CILI</name>
<accession>A0AAU9J9L4</accession>
<evidence type="ECO:0000313" key="2">
    <source>
        <dbReference type="Proteomes" id="UP001162131"/>
    </source>
</evidence>
<dbReference type="AlphaFoldDB" id="A0AAU9J9L4"/>